<proteinExistence type="predicted"/>
<evidence type="ECO:0000256" key="6">
    <source>
        <dbReference type="ARBA" id="ARBA00023136"/>
    </source>
</evidence>
<evidence type="ECO:0000313" key="10">
    <source>
        <dbReference type="Proteomes" id="UP001596395"/>
    </source>
</evidence>
<dbReference type="InterPro" id="IPR013563">
    <property type="entry name" value="Oligopep_ABC_C"/>
</dbReference>
<dbReference type="PANTHER" id="PTHR43297:SF2">
    <property type="entry name" value="DIPEPTIDE TRANSPORT ATP-BINDING PROTEIN DPPD"/>
    <property type="match status" value="1"/>
</dbReference>
<dbReference type="GO" id="GO:0005886">
    <property type="term" value="C:plasma membrane"/>
    <property type="evidence" value="ECO:0007669"/>
    <property type="project" value="UniProtKB-SubCell"/>
</dbReference>
<feature type="compositionally biased region" description="Low complexity" evidence="7">
    <location>
        <begin position="357"/>
        <end position="374"/>
    </location>
</feature>
<comment type="caution">
    <text evidence="9">The sequence shown here is derived from an EMBL/GenBank/DDBJ whole genome shotgun (WGS) entry which is preliminary data.</text>
</comment>
<dbReference type="PROSITE" id="PS00211">
    <property type="entry name" value="ABC_TRANSPORTER_1"/>
    <property type="match status" value="1"/>
</dbReference>
<dbReference type="AlphaFoldDB" id="A0ABD5VJH3"/>
<feature type="region of interest" description="Disordered" evidence="7">
    <location>
        <begin position="343"/>
        <end position="386"/>
    </location>
</feature>
<dbReference type="PROSITE" id="PS50893">
    <property type="entry name" value="ABC_TRANSPORTER_2"/>
    <property type="match status" value="1"/>
</dbReference>
<evidence type="ECO:0000256" key="2">
    <source>
        <dbReference type="ARBA" id="ARBA00022448"/>
    </source>
</evidence>
<protein>
    <submittedName>
        <fullName evidence="9">ABC transporter ATP-binding protein</fullName>
    </submittedName>
</protein>
<dbReference type="InterPro" id="IPR050388">
    <property type="entry name" value="ABC_Ni/Peptide_Import"/>
</dbReference>
<comment type="subcellular location">
    <subcellularLocation>
        <location evidence="1">Cell membrane</location>
        <topology evidence="1">Peripheral membrane protein</topology>
    </subcellularLocation>
</comment>
<keyword evidence="5 9" id="KW-0067">ATP-binding</keyword>
<dbReference type="InterPro" id="IPR017871">
    <property type="entry name" value="ABC_transporter-like_CS"/>
</dbReference>
<dbReference type="EMBL" id="JBHSXN010000003">
    <property type="protein sequence ID" value="MFC6954222.1"/>
    <property type="molecule type" value="Genomic_DNA"/>
</dbReference>
<dbReference type="GO" id="GO:0005524">
    <property type="term" value="F:ATP binding"/>
    <property type="evidence" value="ECO:0007669"/>
    <property type="project" value="UniProtKB-KW"/>
</dbReference>
<accession>A0ABD5VJH3</accession>
<dbReference type="PANTHER" id="PTHR43297">
    <property type="entry name" value="OLIGOPEPTIDE TRANSPORT ATP-BINDING PROTEIN APPD"/>
    <property type="match status" value="1"/>
</dbReference>
<name>A0ABD5VJH3_9EURY</name>
<dbReference type="Gene3D" id="3.40.50.300">
    <property type="entry name" value="P-loop containing nucleotide triphosphate hydrolases"/>
    <property type="match status" value="1"/>
</dbReference>
<evidence type="ECO:0000256" key="5">
    <source>
        <dbReference type="ARBA" id="ARBA00022840"/>
    </source>
</evidence>
<keyword evidence="6" id="KW-0472">Membrane</keyword>
<evidence type="ECO:0000256" key="7">
    <source>
        <dbReference type="SAM" id="MobiDB-lite"/>
    </source>
</evidence>
<keyword evidence="10" id="KW-1185">Reference proteome</keyword>
<evidence type="ECO:0000313" key="9">
    <source>
        <dbReference type="EMBL" id="MFC6954222.1"/>
    </source>
</evidence>
<feature type="compositionally biased region" description="Acidic residues" evidence="7">
    <location>
        <begin position="375"/>
        <end position="386"/>
    </location>
</feature>
<organism evidence="9 10">
    <name type="scientific">Halorubellus litoreus</name>
    <dbReference type="NCBI Taxonomy" id="755308"/>
    <lineage>
        <taxon>Archaea</taxon>
        <taxon>Methanobacteriati</taxon>
        <taxon>Methanobacteriota</taxon>
        <taxon>Stenosarchaea group</taxon>
        <taxon>Halobacteria</taxon>
        <taxon>Halobacteriales</taxon>
        <taxon>Halorubellaceae</taxon>
        <taxon>Halorubellus</taxon>
    </lineage>
</organism>
<evidence type="ECO:0000256" key="3">
    <source>
        <dbReference type="ARBA" id="ARBA00022475"/>
    </source>
</evidence>
<dbReference type="NCBIfam" id="TIGR01727">
    <property type="entry name" value="oligo_HPY"/>
    <property type="match status" value="1"/>
</dbReference>
<feature type="domain" description="ABC transporter" evidence="8">
    <location>
        <begin position="22"/>
        <end position="270"/>
    </location>
</feature>
<keyword evidence="4" id="KW-0547">Nucleotide-binding</keyword>
<dbReference type="Pfam" id="PF00005">
    <property type="entry name" value="ABC_tran"/>
    <property type="match status" value="1"/>
</dbReference>
<dbReference type="InterPro" id="IPR027417">
    <property type="entry name" value="P-loop_NTPase"/>
</dbReference>
<dbReference type="CDD" id="cd03257">
    <property type="entry name" value="ABC_NikE_OppD_transporters"/>
    <property type="match status" value="1"/>
</dbReference>
<dbReference type="InterPro" id="IPR003439">
    <property type="entry name" value="ABC_transporter-like_ATP-bd"/>
</dbReference>
<evidence type="ECO:0000256" key="1">
    <source>
        <dbReference type="ARBA" id="ARBA00004202"/>
    </source>
</evidence>
<dbReference type="InterPro" id="IPR003593">
    <property type="entry name" value="AAA+_ATPase"/>
</dbReference>
<dbReference type="SMART" id="SM00382">
    <property type="entry name" value="AAA"/>
    <property type="match status" value="1"/>
</dbReference>
<dbReference type="Pfam" id="PF08352">
    <property type="entry name" value="oligo_HPY"/>
    <property type="match status" value="1"/>
</dbReference>
<gene>
    <name evidence="9" type="ORF">ACFQGB_15270</name>
</gene>
<dbReference type="SUPFAM" id="SSF52540">
    <property type="entry name" value="P-loop containing nucleoside triphosphate hydrolases"/>
    <property type="match status" value="1"/>
</dbReference>
<keyword evidence="3" id="KW-1003">Cell membrane</keyword>
<evidence type="ECO:0000256" key="4">
    <source>
        <dbReference type="ARBA" id="ARBA00022741"/>
    </source>
</evidence>
<reference evidence="9 10" key="1">
    <citation type="journal article" date="2019" name="Int. J. Syst. Evol. Microbiol.">
        <title>The Global Catalogue of Microorganisms (GCM) 10K type strain sequencing project: providing services to taxonomists for standard genome sequencing and annotation.</title>
        <authorList>
            <consortium name="The Broad Institute Genomics Platform"/>
            <consortium name="The Broad Institute Genome Sequencing Center for Infectious Disease"/>
            <person name="Wu L."/>
            <person name="Ma J."/>
        </authorList>
    </citation>
    <scope>NUCLEOTIDE SEQUENCE [LARGE SCALE GENOMIC DNA]</scope>
    <source>
        <strain evidence="9 10">GX26</strain>
    </source>
</reference>
<dbReference type="FunFam" id="3.40.50.300:FF:000016">
    <property type="entry name" value="Oligopeptide ABC transporter ATP-binding component"/>
    <property type="match status" value="1"/>
</dbReference>
<dbReference type="Proteomes" id="UP001596395">
    <property type="component" value="Unassembled WGS sequence"/>
</dbReference>
<dbReference type="RefSeq" id="WP_336351177.1">
    <property type="nucleotide sequence ID" value="NZ_JAZAQL010000003.1"/>
</dbReference>
<keyword evidence="2" id="KW-0813">Transport</keyword>
<sequence length="386" mass="41427">MTASHSSTATSAVDASDTILELRNASVTYDDGESYVLDDVSIDIERNEIIGIVGESGSGKSMLASALLDAIPDPGLLSGEVSYYPEGGDRVDVLDLDAASLKELRWEEISMVFQGAMSSFNPTMKVRGHFEETLDAHDADRKAGMARAGELLEDLYLDPERVLDSYPHELSGGMQQRALIALSLVLEPDVLVMDEPTAALDLLMQRSILVLLEKLQEKYDLTMVFITHDLPLVASLADRLAVMYAFELVEVGPTEEILGHASHPYTRALLNATPNLDAPLEEMEAIEGSSPAPINVPEGCSFRPRCPLADESCRVDAPEHSEVVDDHTVACHYWEESAEEIPLNYAPDGGTPDSVDTDGGTPAGVDAAGGAPDGVDADGDDGGERR</sequence>
<evidence type="ECO:0000259" key="8">
    <source>
        <dbReference type="PROSITE" id="PS50893"/>
    </source>
</evidence>